<keyword evidence="1" id="KW-0456">Lyase</keyword>
<keyword evidence="2" id="KW-1185">Reference proteome</keyword>
<accession>B9XH24</accession>
<dbReference type="RefSeq" id="WP_007415120.1">
    <property type="nucleotide sequence ID" value="NZ_ABOX02000013.1"/>
</dbReference>
<dbReference type="SUPFAM" id="SSF48371">
    <property type="entry name" value="ARM repeat"/>
    <property type="match status" value="1"/>
</dbReference>
<evidence type="ECO:0000313" key="1">
    <source>
        <dbReference type="EMBL" id="EEF60945.1"/>
    </source>
</evidence>
<dbReference type="OrthoDB" id="291116at2"/>
<dbReference type="STRING" id="320771.Cflav_PD4114"/>
<reference evidence="1 2" key="1">
    <citation type="journal article" date="2011" name="J. Bacteriol.">
        <title>Genome sequence of 'Pedosphaera parvula' Ellin514, an aerobic Verrucomicrobial isolate from pasture soil.</title>
        <authorList>
            <person name="Kant R."/>
            <person name="van Passel M.W."/>
            <person name="Sangwan P."/>
            <person name="Palva A."/>
            <person name="Lucas S."/>
            <person name="Copeland A."/>
            <person name="Lapidus A."/>
            <person name="Glavina Del Rio T."/>
            <person name="Dalin E."/>
            <person name="Tice H."/>
            <person name="Bruce D."/>
            <person name="Goodwin L."/>
            <person name="Pitluck S."/>
            <person name="Chertkov O."/>
            <person name="Larimer F.W."/>
            <person name="Land M.L."/>
            <person name="Hauser L."/>
            <person name="Brettin T.S."/>
            <person name="Detter J.C."/>
            <person name="Han S."/>
            <person name="de Vos W.M."/>
            <person name="Janssen P.H."/>
            <person name="Smidt H."/>
        </authorList>
    </citation>
    <scope>NUCLEOTIDE SEQUENCE [LARGE SCALE GENOMIC DNA]</scope>
    <source>
        <strain evidence="1 2">Ellin514</strain>
    </source>
</reference>
<dbReference type="Proteomes" id="UP000003688">
    <property type="component" value="Unassembled WGS sequence"/>
</dbReference>
<dbReference type="InterPro" id="IPR011989">
    <property type="entry name" value="ARM-like"/>
</dbReference>
<sequence length="304" mass="32931" precursor="true">MKHRKRTFLALPCLLLLGGLAWQVLRPREPVYQGKTLTQWLRQGIGSTNAEDEKLIVKAVTIIGTNALPVLLQKIQATDSPLKLKFISLIERQSFVEIKFTKAWESKSEATEGFCILGPSAKPAVPKLTELLQYDDSGYVAMSLAGIGIDGVPPLVQALTNSNLGVKYRALDALKGMGLVRFIDNWPPDRLAIIPEVAKIAVPPLLECLESKDQFTRARAAKTLGALGCEPDLVVPALINQLKEANYNPRVAVPALQALAMLGPRAKAAVPVLLQALNDPAFLAHSEVTNALKKIDPAAAARIK</sequence>
<organism evidence="1 2">
    <name type="scientific">Pedosphaera parvula (strain Ellin514)</name>
    <dbReference type="NCBI Taxonomy" id="320771"/>
    <lineage>
        <taxon>Bacteria</taxon>
        <taxon>Pseudomonadati</taxon>
        <taxon>Verrucomicrobiota</taxon>
        <taxon>Pedosphaerae</taxon>
        <taxon>Pedosphaerales</taxon>
        <taxon>Pedosphaeraceae</taxon>
        <taxon>Pedosphaera</taxon>
    </lineage>
</organism>
<dbReference type="InterPro" id="IPR016024">
    <property type="entry name" value="ARM-type_fold"/>
</dbReference>
<dbReference type="AlphaFoldDB" id="B9XH24"/>
<comment type="caution">
    <text evidence="1">The sequence shown here is derived from an EMBL/GenBank/DDBJ whole genome shotgun (WGS) entry which is preliminary data.</text>
</comment>
<protein>
    <submittedName>
        <fullName evidence="1">PBS lyase HEAT domain protein repeat-containing protein</fullName>
    </submittedName>
</protein>
<dbReference type="Gene3D" id="1.25.10.10">
    <property type="entry name" value="Leucine-rich Repeat Variant"/>
    <property type="match status" value="2"/>
</dbReference>
<dbReference type="EMBL" id="ABOX02000013">
    <property type="protein sequence ID" value="EEF60945.1"/>
    <property type="molecule type" value="Genomic_DNA"/>
</dbReference>
<evidence type="ECO:0000313" key="2">
    <source>
        <dbReference type="Proteomes" id="UP000003688"/>
    </source>
</evidence>
<dbReference type="GO" id="GO:0016829">
    <property type="term" value="F:lyase activity"/>
    <property type="evidence" value="ECO:0007669"/>
    <property type="project" value="UniProtKB-KW"/>
</dbReference>
<proteinExistence type="predicted"/>
<name>B9XH24_PEDPL</name>
<gene>
    <name evidence="1" type="ORF">Cflav_PD4114</name>
</gene>